<evidence type="ECO:0000259" key="1">
    <source>
        <dbReference type="Pfam" id="PF03099"/>
    </source>
</evidence>
<dbReference type="Gene3D" id="3.30.930.10">
    <property type="entry name" value="Bira Bifunctional Protein, Domain 2"/>
    <property type="match status" value="1"/>
</dbReference>
<dbReference type="EMBL" id="ATMH01002829">
    <property type="protein sequence ID" value="EPY32402.1"/>
    <property type="molecule type" value="Genomic_DNA"/>
</dbReference>
<dbReference type="EMBL" id="ATMH01005757">
    <property type="protein sequence ID" value="EPY27426.1"/>
    <property type="molecule type" value="Genomic_DNA"/>
</dbReference>
<keyword evidence="5" id="KW-1185">Reference proteome</keyword>
<organism evidence="4 5">
    <name type="scientific">Strigomonas culicis</name>
    <dbReference type="NCBI Taxonomy" id="28005"/>
    <lineage>
        <taxon>Eukaryota</taxon>
        <taxon>Discoba</taxon>
        <taxon>Euglenozoa</taxon>
        <taxon>Kinetoplastea</taxon>
        <taxon>Metakinetoplastina</taxon>
        <taxon>Trypanosomatida</taxon>
        <taxon>Trypanosomatidae</taxon>
        <taxon>Strigomonadinae</taxon>
        <taxon>Strigomonas</taxon>
    </lineage>
</organism>
<gene>
    <name evidence="4" type="ORF">STCU_02829</name>
    <name evidence="3" type="ORF">STCU_05757</name>
</gene>
<reference evidence="2" key="2">
    <citation type="journal article" date="2013" name="PLoS ONE">
        <title>Biosynthesis of vitamins and cofactors in bacterium-harbouring trypanosomatids depends on the symbiotic association as revealed by genomic analyses.</title>
        <authorList>
            <person name="Klein C.C."/>
            <person name="Alves J.M."/>
            <person name="Serrano M.G."/>
            <person name="Buck G.A."/>
            <person name="Vasconcelos A.T."/>
            <person name="Sagot M.F."/>
            <person name="Teixeira M.M."/>
            <person name="Camargo E.P."/>
            <person name="Motta M.C."/>
        </authorList>
    </citation>
    <scope>NUCLEOTIDE SEQUENCE</scope>
    <source>
        <strain evidence="2">TCC012E</strain>
    </source>
</reference>
<accession>S9UNF5</accession>
<dbReference type="Pfam" id="PF03099">
    <property type="entry name" value="BPL_LplA_LipB"/>
    <property type="match status" value="1"/>
</dbReference>
<evidence type="ECO:0000313" key="5">
    <source>
        <dbReference type="Proteomes" id="UP000015354"/>
    </source>
</evidence>
<keyword evidence="2" id="KW-0436">Ligase</keyword>
<proteinExistence type="predicted"/>
<dbReference type="GO" id="GO:0004077">
    <property type="term" value="F:biotin--[biotin carboxyl-carrier protein] ligase activity"/>
    <property type="evidence" value="ECO:0007669"/>
    <property type="project" value="UniProtKB-EC"/>
</dbReference>
<dbReference type="SUPFAM" id="SSF55681">
    <property type="entry name" value="Class II aaRS and biotin synthetases"/>
    <property type="match status" value="1"/>
</dbReference>
<dbReference type="EC" id="6.3.4.15" evidence="2"/>
<dbReference type="InterPro" id="IPR045864">
    <property type="entry name" value="aa-tRNA-synth_II/BPL/LPL"/>
</dbReference>
<evidence type="ECO:0000313" key="2">
    <source>
        <dbReference type="EMBL" id="AGU67969.1"/>
    </source>
</evidence>
<protein>
    <submittedName>
        <fullName evidence="2">Biotin--acetyl-CoA-carboxylase ligase</fullName>
        <ecNumber evidence="2">6.3.4.15</ecNumber>
    </submittedName>
    <submittedName>
        <fullName evidence="4">BirA family transcriptional regulator, biotin operon repressor</fullName>
    </submittedName>
</protein>
<dbReference type="EMBL" id="KF160034">
    <property type="protein sequence ID" value="AGU67969.1"/>
    <property type="molecule type" value="Genomic_DNA"/>
</dbReference>
<feature type="domain" description="BPL/LPL catalytic" evidence="1">
    <location>
        <begin position="50"/>
        <end position="175"/>
    </location>
</feature>
<reference evidence="4 5" key="1">
    <citation type="journal article" date="2013" name="PLoS ONE">
        <title>Predicting the Proteins of Angomonas deanei, Strigomonas culicis and Their Respective Endosymbionts Reveals New Aspects of the Trypanosomatidae Family.</title>
        <authorList>
            <person name="Motta M.C."/>
            <person name="Martins A.C."/>
            <person name="de Souza S.S."/>
            <person name="Catta-Preta C.M."/>
            <person name="Silva R."/>
            <person name="Klein C.C."/>
            <person name="de Almeida L.G."/>
            <person name="de Lima Cunha O."/>
            <person name="Ciapina L.P."/>
            <person name="Brocchi M."/>
            <person name="Colabardini A.C."/>
            <person name="de Araujo Lima B."/>
            <person name="Machado C.R."/>
            <person name="de Almeida Soares C.M."/>
            <person name="Probst C.M."/>
            <person name="de Menezes C.B."/>
            <person name="Thompson C.E."/>
            <person name="Bartholomeu D.C."/>
            <person name="Gradia D.F."/>
            <person name="Pavoni D.P."/>
            <person name="Grisard E.C."/>
            <person name="Fantinatti-Garboggini F."/>
            <person name="Marchini F.K."/>
            <person name="Rodrigues-Luiz G.F."/>
            <person name="Wagner G."/>
            <person name="Goldman G.H."/>
            <person name="Fietto J.L."/>
            <person name="Elias M.C."/>
            <person name="Goldman M.H."/>
            <person name="Sagot M.F."/>
            <person name="Pereira M."/>
            <person name="Stoco P.H."/>
            <person name="de Mendonca-Neto R.P."/>
            <person name="Teixeira S.M."/>
            <person name="Maciel T.E."/>
            <person name="de Oliveira Mendes T.A."/>
            <person name="Urmenyi T.P."/>
            <person name="de Souza W."/>
            <person name="Schenkman S."/>
            <person name="de Vasconcelos A.T."/>
        </authorList>
    </citation>
    <scope>NUCLEOTIDE SEQUENCE [LARGE SCALE GENOMIC DNA]</scope>
</reference>
<dbReference type="PANTHER" id="PTHR12835">
    <property type="entry name" value="BIOTIN PROTEIN LIGASE"/>
    <property type="match status" value="1"/>
</dbReference>
<dbReference type="AlphaFoldDB" id="S9UNF5"/>
<evidence type="ECO:0000313" key="4">
    <source>
        <dbReference type="EMBL" id="EPY32402.1"/>
    </source>
</evidence>
<dbReference type="OrthoDB" id="10250105at2759"/>
<evidence type="ECO:0000313" key="3">
    <source>
        <dbReference type="EMBL" id="EPY27426.1"/>
    </source>
</evidence>
<dbReference type="Proteomes" id="UP000015354">
    <property type="component" value="Unassembled WGS sequence"/>
</dbReference>
<sequence length="329" mass="35474">MMKLPARKLCYFNEVTTTMTKAKELISKSAEKKKGSFYTPSTPEGEPDTAPFAVVADSQTAGLGTGGRQWISPPGNLYCTLSIPLQAAAAGQAPADGAFALPTAMVPVLSLVCGLVGREAVLQLIKQHVAAAGLAAPDAAAIDALVRTKWPNDIIYNHKKISGSLIDNYEPSFAHQEGEPARGTGRQYLLLGVGVNIETCPKITDAGREATTLNAIIDELNAKHQATIAKITANELAETFWDLFFGFLTDETKANMSYIVAAFEEVMDKSLVLHRRVTREEPAAGGEGTTTVFDRDPTELYAVKLNSWGHLIVKKPDGTEETLLSEYLY</sequence>
<name>S9UNF5_9TRYP</name>
<reference evidence="4" key="3">
    <citation type="submission" date="2013-03" db="EMBL/GenBank/DDBJ databases">
        <authorList>
            <person name="Motta M.C.M."/>
            <person name="Martins A.C.A."/>
            <person name="Preta C.M.C.C."/>
            <person name="Silva R."/>
            <person name="de Souza S.S."/>
            <person name="Klein C.C."/>
            <person name="de Almeida L.G.P."/>
            <person name="Cunha O.L."/>
            <person name="Colabardini A.C."/>
            <person name="Lima B.A."/>
            <person name="Machado C.R."/>
            <person name="Soares C.M.A."/>
            <person name="de Menezes C.B.A."/>
            <person name="Bartolomeu D.C."/>
            <person name="Grisard E.C."/>
            <person name="Fantinatti-Garboggini F."/>
            <person name="Rodrigues-Luiz G.F."/>
            <person name="Wagner G."/>
            <person name="Goldman G.H."/>
            <person name="Fietto J.L.R."/>
            <person name="Ciapina L.P."/>
            <person name="Brocchi M."/>
            <person name="Elias M.C."/>
            <person name="Goldman M.H.S."/>
            <person name="Sagot M.-F."/>
            <person name="Pereira M."/>
            <person name="Stoco P.H."/>
            <person name="Teixeira S.M.R."/>
            <person name="de Mendonca-Neto R.P."/>
            <person name="Maciel T.E.F."/>
            <person name="Mendes T.A.O."/>
            <person name="Urmenyi T.P."/>
            <person name="Teixeira M.M.G."/>
            <person name="de Camargo E.F.P."/>
            <person name="de Sousa W."/>
            <person name="Schenkman S."/>
            <person name="de Vasconcelos A.T.R."/>
        </authorList>
    </citation>
    <scope>NUCLEOTIDE SEQUENCE</scope>
</reference>
<dbReference type="PANTHER" id="PTHR12835:SF5">
    <property type="entry name" value="BIOTIN--PROTEIN LIGASE"/>
    <property type="match status" value="1"/>
</dbReference>
<dbReference type="GO" id="GO:0005737">
    <property type="term" value="C:cytoplasm"/>
    <property type="evidence" value="ECO:0007669"/>
    <property type="project" value="TreeGrafter"/>
</dbReference>
<dbReference type="InterPro" id="IPR004143">
    <property type="entry name" value="BPL_LPL_catalytic"/>
</dbReference>